<dbReference type="Proteomes" id="UP000192578">
    <property type="component" value="Unassembled WGS sequence"/>
</dbReference>
<keyword evidence="3" id="KW-1185">Reference proteome</keyword>
<name>A0A1W0WMJ3_HYPEX</name>
<feature type="chain" id="PRO_5013139575" evidence="1">
    <location>
        <begin position="27"/>
        <end position="133"/>
    </location>
</feature>
<dbReference type="EMBL" id="MTYJ01000075">
    <property type="protein sequence ID" value="OQV16343.1"/>
    <property type="molecule type" value="Genomic_DNA"/>
</dbReference>
<keyword evidence="1" id="KW-0732">Signal</keyword>
<accession>A0A1W0WMJ3</accession>
<protein>
    <submittedName>
        <fullName evidence="2">Uncharacterized protein</fullName>
    </submittedName>
</protein>
<gene>
    <name evidence="2" type="ORF">BV898_09488</name>
</gene>
<sequence length="133" mass="14558">MLSPAIFGQCFLLLLRDDVILQSVNAAARCSRSSPAKINLEIVSPGLTQFEGAVPSTASMIALTGPAFDVSIERLRGRLNESFIISHVYLYNDSVVDCVTFQNQVQDILAKWYSTEHDVNSMVAVITSGKLFC</sequence>
<organism evidence="2 3">
    <name type="scientific">Hypsibius exemplaris</name>
    <name type="common">Freshwater tardigrade</name>
    <dbReference type="NCBI Taxonomy" id="2072580"/>
    <lineage>
        <taxon>Eukaryota</taxon>
        <taxon>Metazoa</taxon>
        <taxon>Ecdysozoa</taxon>
        <taxon>Tardigrada</taxon>
        <taxon>Eutardigrada</taxon>
        <taxon>Parachela</taxon>
        <taxon>Hypsibioidea</taxon>
        <taxon>Hypsibiidae</taxon>
        <taxon>Hypsibius</taxon>
    </lineage>
</organism>
<proteinExistence type="predicted"/>
<dbReference type="AlphaFoldDB" id="A0A1W0WMJ3"/>
<evidence type="ECO:0000313" key="3">
    <source>
        <dbReference type="Proteomes" id="UP000192578"/>
    </source>
</evidence>
<evidence type="ECO:0000256" key="1">
    <source>
        <dbReference type="SAM" id="SignalP"/>
    </source>
</evidence>
<comment type="caution">
    <text evidence="2">The sequence shown here is derived from an EMBL/GenBank/DDBJ whole genome shotgun (WGS) entry which is preliminary data.</text>
</comment>
<reference evidence="3" key="1">
    <citation type="submission" date="2017-01" db="EMBL/GenBank/DDBJ databases">
        <title>Comparative genomics of anhydrobiosis in the tardigrade Hypsibius dujardini.</title>
        <authorList>
            <person name="Yoshida Y."/>
            <person name="Koutsovoulos G."/>
            <person name="Laetsch D."/>
            <person name="Stevens L."/>
            <person name="Kumar S."/>
            <person name="Horikawa D."/>
            <person name="Ishino K."/>
            <person name="Komine S."/>
            <person name="Tomita M."/>
            <person name="Blaxter M."/>
            <person name="Arakawa K."/>
        </authorList>
    </citation>
    <scope>NUCLEOTIDE SEQUENCE [LARGE SCALE GENOMIC DNA]</scope>
    <source>
        <strain evidence="3">Z151</strain>
    </source>
</reference>
<evidence type="ECO:0000313" key="2">
    <source>
        <dbReference type="EMBL" id="OQV16343.1"/>
    </source>
</evidence>
<feature type="signal peptide" evidence="1">
    <location>
        <begin position="1"/>
        <end position="26"/>
    </location>
</feature>